<sequence length="431" mass="48435">MLKKTISLVLSLAVILSAYYFIYQENTSITEGNTALVDSVSTNVTKVEPTILYGMVIDSFQVAENSVKRNESISDILQAYNVPHQVIFKLANKARDIFDVRKIAANKKYTIIYQDQDSLPSAKAMVYEPNAEEYVVFNLRDSVDVYLEKRPIEIKEKTISGIISSSLYNEIINNGGTPELVDLVADMYGWQIDFGRIYAGDKFKILYSERTINGEPVGVEEVIGAELIHSNSPFLSIAFDQGEGVDYFDNEGKSLRKAFLRYPVKFSRISSRYTMNRYHPVQKRNKPHLGTDFAASTGTPIYAAGDGVVEKAAYEKYNGNNVKIRHNGTYSTQYLHMSKIASGVRSGGRVKQGQIIGYVGSTGLATGPHLCYRFWKNGKQVDGLKVDLPPSEPIKKDYLTSFTRYKDFVKSKLDKVEYPKEKEEVLLAGMQ</sequence>
<dbReference type="PANTHER" id="PTHR21666:SF288">
    <property type="entry name" value="CELL DIVISION PROTEIN YTFB"/>
    <property type="match status" value="1"/>
</dbReference>
<comment type="subcellular location">
    <subcellularLocation>
        <location evidence="2">Cell envelope</location>
    </subcellularLocation>
</comment>
<dbReference type="Pfam" id="PF19425">
    <property type="entry name" value="Csd3_N2"/>
    <property type="match status" value="1"/>
</dbReference>
<dbReference type="Proteomes" id="UP000636010">
    <property type="component" value="Unassembled WGS sequence"/>
</dbReference>
<evidence type="ECO:0000256" key="4">
    <source>
        <dbReference type="ARBA" id="ARBA00022723"/>
    </source>
</evidence>
<comment type="cofactor">
    <cofactor evidence="1">
        <name>Zn(2+)</name>
        <dbReference type="ChEBI" id="CHEBI:29105"/>
    </cofactor>
</comment>
<feature type="domain" description="Csd3-like second N-terminal" evidence="9">
    <location>
        <begin position="155"/>
        <end position="273"/>
    </location>
</feature>
<dbReference type="Gene3D" id="2.70.70.10">
    <property type="entry name" value="Glucose Permease (Domain IIA)"/>
    <property type="match status" value="1"/>
</dbReference>
<keyword evidence="6" id="KW-0862">Zinc</keyword>
<name>A0ABQ1LPX7_9BACT</name>
<dbReference type="EMBL" id="BMEC01000003">
    <property type="protein sequence ID" value="GGC26993.1"/>
    <property type="molecule type" value="Genomic_DNA"/>
</dbReference>
<keyword evidence="11" id="KW-1185">Reference proteome</keyword>
<keyword evidence="4" id="KW-0479">Metal-binding</keyword>
<feature type="domain" description="M23ase beta-sheet core" evidence="8">
    <location>
        <begin position="287"/>
        <end position="382"/>
    </location>
</feature>
<accession>A0ABQ1LPX7</accession>
<comment type="caution">
    <text evidence="10">The sequence shown here is derived from an EMBL/GenBank/DDBJ whole genome shotgun (WGS) entry which is preliminary data.</text>
</comment>
<evidence type="ECO:0000259" key="9">
    <source>
        <dbReference type="Pfam" id="PF19425"/>
    </source>
</evidence>
<evidence type="ECO:0000259" key="8">
    <source>
        <dbReference type="Pfam" id="PF01551"/>
    </source>
</evidence>
<evidence type="ECO:0000256" key="1">
    <source>
        <dbReference type="ARBA" id="ARBA00001947"/>
    </source>
</evidence>
<keyword evidence="7" id="KW-0482">Metalloprotease</keyword>
<gene>
    <name evidence="10" type="ORF">GCM10011506_10560</name>
</gene>
<proteinExistence type="predicted"/>
<evidence type="ECO:0000313" key="10">
    <source>
        <dbReference type="EMBL" id="GGC26993.1"/>
    </source>
</evidence>
<dbReference type="CDD" id="cd12797">
    <property type="entry name" value="M23_peptidase"/>
    <property type="match status" value="1"/>
</dbReference>
<evidence type="ECO:0000256" key="2">
    <source>
        <dbReference type="ARBA" id="ARBA00004196"/>
    </source>
</evidence>
<organism evidence="10 11">
    <name type="scientific">Marivirga lumbricoides</name>
    <dbReference type="NCBI Taxonomy" id="1046115"/>
    <lineage>
        <taxon>Bacteria</taxon>
        <taxon>Pseudomonadati</taxon>
        <taxon>Bacteroidota</taxon>
        <taxon>Cytophagia</taxon>
        <taxon>Cytophagales</taxon>
        <taxon>Marivirgaceae</taxon>
        <taxon>Marivirga</taxon>
    </lineage>
</organism>
<dbReference type="RefSeq" id="WP_188460960.1">
    <property type="nucleotide sequence ID" value="NZ_BAABHU010000003.1"/>
</dbReference>
<keyword evidence="5" id="KW-0378">Hydrolase</keyword>
<dbReference type="InterPro" id="IPR050570">
    <property type="entry name" value="Cell_wall_metabolism_enzyme"/>
</dbReference>
<dbReference type="SUPFAM" id="SSF51261">
    <property type="entry name" value="Duplicated hybrid motif"/>
    <property type="match status" value="1"/>
</dbReference>
<evidence type="ECO:0000256" key="5">
    <source>
        <dbReference type="ARBA" id="ARBA00022801"/>
    </source>
</evidence>
<protein>
    <submittedName>
        <fullName evidence="10">Peptidase M24</fullName>
    </submittedName>
</protein>
<dbReference type="InterPro" id="IPR016047">
    <property type="entry name" value="M23ase_b-sheet_dom"/>
</dbReference>
<dbReference type="Gene3D" id="3.10.450.350">
    <property type="match status" value="1"/>
</dbReference>
<evidence type="ECO:0000256" key="6">
    <source>
        <dbReference type="ARBA" id="ARBA00022833"/>
    </source>
</evidence>
<evidence type="ECO:0000256" key="3">
    <source>
        <dbReference type="ARBA" id="ARBA00022670"/>
    </source>
</evidence>
<dbReference type="PANTHER" id="PTHR21666">
    <property type="entry name" value="PEPTIDASE-RELATED"/>
    <property type="match status" value="1"/>
</dbReference>
<dbReference type="InterPro" id="IPR045834">
    <property type="entry name" value="Csd3_N2"/>
</dbReference>
<dbReference type="InterPro" id="IPR011055">
    <property type="entry name" value="Dup_hybrid_motif"/>
</dbReference>
<evidence type="ECO:0000256" key="7">
    <source>
        <dbReference type="ARBA" id="ARBA00023049"/>
    </source>
</evidence>
<evidence type="ECO:0000313" key="11">
    <source>
        <dbReference type="Proteomes" id="UP000636010"/>
    </source>
</evidence>
<keyword evidence="3" id="KW-0645">Protease</keyword>
<dbReference type="Pfam" id="PF01551">
    <property type="entry name" value="Peptidase_M23"/>
    <property type="match status" value="1"/>
</dbReference>
<reference evidence="11" key="1">
    <citation type="journal article" date="2019" name="Int. J. Syst. Evol. Microbiol.">
        <title>The Global Catalogue of Microorganisms (GCM) 10K type strain sequencing project: providing services to taxonomists for standard genome sequencing and annotation.</title>
        <authorList>
            <consortium name="The Broad Institute Genomics Platform"/>
            <consortium name="The Broad Institute Genome Sequencing Center for Infectious Disease"/>
            <person name="Wu L."/>
            <person name="Ma J."/>
        </authorList>
    </citation>
    <scope>NUCLEOTIDE SEQUENCE [LARGE SCALE GENOMIC DNA]</scope>
    <source>
        <strain evidence="11">CGMCC 1.10832</strain>
    </source>
</reference>